<name>A0A094WC51_9BACT</name>
<dbReference type="Proteomes" id="UP000029452">
    <property type="component" value="Unassembled WGS sequence"/>
</dbReference>
<evidence type="ECO:0000313" key="2">
    <source>
        <dbReference type="EMBL" id="KGA93257.1"/>
    </source>
</evidence>
<feature type="transmembrane region" description="Helical" evidence="1">
    <location>
        <begin position="12"/>
        <end position="30"/>
    </location>
</feature>
<keyword evidence="1" id="KW-1133">Transmembrane helix</keyword>
<dbReference type="AlphaFoldDB" id="A0A094WC51"/>
<protein>
    <submittedName>
        <fullName evidence="2">Uncharacterized protein</fullName>
    </submittedName>
</protein>
<keyword evidence="1" id="KW-0812">Transmembrane</keyword>
<proteinExistence type="predicted"/>
<sequence>MPLLPFSSNSPLTAVTGFFCVFCYLCASSLRRDIQQRRTL</sequence>
<keyword evidence="1" id="KW-0472">Membrane</keyword>
<accession>A0A094WC51</accession>
<evidence type="ECO:0000313" key="3">
    <source>
        <dbReference type="Proteomes" id="UP000029452"/>
    </source>
</evidence>
<organism evidence="2 3">
    <name type="scientific">Leptospirillum ferriphilum</name>
    <dbReference type="NCBI Taxonomy" id="178606"/>
    <lineage>
        <taxon>Bacteria</taxon>
        <taxon>Pseudomonadati</taxon>
        <taxon>Nitrospirota</taxon>
        <taxon>Nitrospiria</taxon>
        <taxon>Nitrospirales</taxon>
        <taxon>Nitrospiraceae</taxon>
        <taxon>Leptospirillum</taxon>
    </lineage>
</organism>
<dbReference type="EMBL" id="JPGK01000007">
    <property type="protein sequence ID" value="KGA93257.1"/>
    <property type="molecule type" value="Genomic_DNA"/>
</dbReference>
<evidence type="ECO:0000256" key="1">
    <source>
        <dbReference type="SAM" id="Phobius"/>
    </source>
</evidence>
<gene>
    <name evidence="2" type="ORF">LptCag_0293</name>
</gene>
<reference evidence="2 3" key="1">
    <citation type="submission" date="2014-06" db="EMBL/GenBank/DDBJ databases">
        <title>Draft genome sequence of iron oxidizing acidophile Leptospirillum ferriphilum DSM14647.</title>
        <authorList>
            <person name="Cardenas J.P."/>
            <person name="Lazcano M."/>
            <person name="Ossandon F.J."/>
            <person name="Corbett M."/>
            <person name="Holmes D.S."/>
            <person name="Watkin E."/>
        </authorList>
    </citation>
    <scope>NUCLEOTIDE SEQUENCE [LARGE SCALE GENOMIC DNA]</scope>
    <source>
        <strain evidence="2 3">DSM 14647</strain>
    </source>
</reference>
<comment type="caution">
    <text evidence="2">The sequence shown here is derived from an EMBL/GenBank/DDBJ whole genome shotgun (WGS) entry which is preliminary data.</text>
</comment>